<gene>
    <name evidence="2" type="ORF">SAMN03080601_02099</name>
</gene>
<evidence type="ECO:0000256" key="1">
    <source>
        <dbReference type="SAM" id="Phobius"/>
    </source>
</evidence>
<evidence type="ECO:0000313" key="3">
    <source>
        <dbReference type="Proteomes" id="UP000191055"/>
    </source>
</evidence>
<protein>
    <submittedName>
        <fullName evidence="2">YbbR-like protein</fullName>
    </submittedName>
</protein>
<dbReference type="PANTHER" id="PTHR37804:SF1">
    <property type="entry name" value="CDAA REGULATORY PROTEIN CDAR"/>
    <property type="match status" value="1"/>
</dbReference>
<dbReference type="AlphaFoldDB" id="A0A1T5H5I7"/>
<dbReference type="PANTHER" id="PTHR37804">
    <property type="entry name" value="CDAA REGULATORY PROTEIN CDAR"/>
    <property type="match status" value="1"/>
</dbReference>
<dbReference type="EMBL" id="FUYV01000011">
    <property type="protein sequence ID" value="SKC15851.1"/>
    <property type="molecule type" value="Genomic_DNA"/>
</dbReference>
<keyword evidence="1" id="KW-1133">Transmembrane helix</keyword>
<dbReference type="InterPro" id="IPR053154">
    <property type="entry name" value="c-di-AMP_regulator"/>
</dbReference>
<name>A0A1T5H5I7_9BACT</name>
<proteinExistence type="predicted"/>
<keyword evidence="3" id="KW-1185">Reference proteome</keyword>
<organism evidence="2 3">
    <name type="scientific">Alkalitalea saponilacus</name>
    <dbReference type="NCBI Taxonomy" id="889453"/>
    <lineage>
        <taxon>Bacteria</taxon>
        <taxon>Pseudomonadati</taxon>
        <taxon>Bacteroidota</taxon>
        <taxon>Bacteroidia</taxon>
        <taxon>Marinilabiliales</taxon>
        <taxon>Marinilabiliaceae</taxon>
        <taxon>Alkalitalea</taxon>
    </lineage>
</organism>
<keyword evidence="1" id="KW-0812">Transmembrane</keyword>
<dbReference type="Proteomes" id="UP000191055">
    <property type="component" value="Unassembled WGS sequence"/>
</dbReference>
<evidence type="ECO:0000313" key="2">
    <source>
        <dbReference type="EMBL" id="SKC15851.1"/>
    </source>
</evidence>
<reference evidence="3" key="1">
    <citation type="submission" date="2017-02" db="EMBL/GenBank/DDBJ databases">
        <authorList>
            <person name="Varghese N."/>
            <person name="Submissions S."/>
        </authorList>
    </citation>
    <scope>NUCLEOTIDE SEQUENCE [LARGE SCALE GENOMIC DNA]</scope>
    <source>
        <strain evidence="3">DSM 24412</strain>
    </source>
</reference>
<feature type="transmembrane region" description="Helical" evidence="1">
    <location>
        <begin position="21"/>
        <end position="38"/>
    </location>
</feature>
<keyword evidence="1" id="KW-0472">Membrane</keyword>
<accession>A0A1T5H5I7</accession>
<sequence>MIGHYIQKWPTSLKKIQKNKDALIFLIFLFISTAFWFFNALRDDYTTEISYPVRFVNLPENKVITEASNDKVIFRIRANGYAILRQFLGGTRVPMNYDVSQLRRTNRRGEEFSFILAREQQGLIRDQLLVGIELLSIEPDTIFIKLDQLVTKDFPIRMNGKIELEKQFLIAGNIIFNPDSVKVSGPKQILDTLTHVPTQPFNADRLRETTSRRVGLKPINQLQYNLQHTNVTIPVEPFSEQTMSVPLHITGLPDTLRIKTFPPEIRVTFRAGLSQFERIHFSDFIATVDGSVALRPDRPQRLRVRLEQTPENVYSVDYSPLFVEYLIERRR</sequence>
<dbReference type="Gene3D" id="2.170.120.30">
    <property type="match status" value="1"/>
</dbReference>
<dbReference type="STRING" id="889453.SAMN03080601_02099"/>
<dbReference type="InterPro" id="IPR012505">
    <property type="entry name" value="YbbR"/>
</dbReference>
<dbReference type="Pfam" id="PF07949">
    <property type="entry name" value="YbbR"/>
    <property type="match status" value="1"/>
</dbReference>
<dbReference type="Gene3D" id="2.170.120.40">
    <property type="entry name" value="YbbR-like domain"/>
    <property type="match status" value="1"/>
</dbReference>